<dbReference type="NCBIfam" id="TIGR02035">
    <property type="entry name" value="D_Ser_am_lyase"/>
    <property type="match status" value="1"/>
</dbReference>
<dbReference type="GO" id="GO:0030170">
    <property type="term" value="F:pyridoxal phosphate binding"/>
    <property type="evidence" value="ECO:0007669"/>
    <property type="project" value="InterPro"/>
</dbReference>
<keyword evidence="3 4" id="KW-0456">Lyase</keyword>
<dbReference type="InterPro" id="IPR036052">
    <property type="entry name" value="TrpB-like_PALP_sf"/>
</dbReference>
<evidence type="ECO:0000256" key="3">
    <source>
        <dbReference type="ARBA" id="ARBA00023239"/>
    </source>
</evidence>
<feature type="modified residue" description="N6-(pyridoxal phosphate)lysine" evidence="4">
    <location>
        <position position="118"/>
    </location>
</feature>
<protein>
    <recommendedName>
        <fullName evidence="4">Probable D-serine dehydratase</fullName>
        <ecNumber evidence="4">4.3.1.18</ecNumber>
    </recommendedName>
    <alternativeName>
        <fullName evidence="4">D-serine deaminase</fullName>
        <shortName evidence="4">DSD</shortName>
    </alternativeName>
</protein>
<proteinExistence type="inferred from homology"/>
<dbReference type="SUPFAM" id="SSF53686">
    <property type="entry name" value="Tryptophan synthase beta subunit-like PLP-dependent enzymes"/>
    <property type="match status" value="1"/>
</dbReference>
<dbReference type="EC" id="4.3.1.18" evidence="4"/>
<sequence length="454" mass="50871">MLDHHVGKFTEQSQLIKEIASGLEVFWDNPSYSPAEEANRYTKYSIKDIEDAEERLQRFAPYIKIAFPETEESNGIIESEIIEITAMKKWLNEINDKNVEGNLWLKRDDMLPISGTIKARGAIYEVLKHAETIALEQGLLKSIEEDYSVFSSKEFRDFFAKRHIAVGTTGNLGISVGRMGSKLGFNVTVHMSVEAKQWKKDYLRSKGVRVIEHETNFSKAVEQGRVESNANPNSYFVDDEHSEELFLGYTVGGYRMKKQLEDKGIIVDENHPLFVYLPCGIGGSPSGITFGLKQAFGDNVHCIFAEPTKMPSMLLGLESKLYDEISVEEIGLGGITVADGLAVPRTSGLVAKLMHNYFSAGYSLKDETFRRLLWNLYDKESVFLEPAAVAGLAGPHKLLVSKEGQNYLKKNNLENKLHQATHIAWATGGSMVPDDNREVFLEEGKAVSEQLAKF</sequence>
<dbReference type="GO" id="GO:0009097">
    <property type="term" value="P:isoleucine biosynthetic process"/>
    <property type="evidence" value="ECO:0007669"/>
    <property type="project" value="TreeGrafter"/>
</dbReference>
<dbReference type="PANTHER" id="PTHR48078:SF9">
    <property type="entry name" value="D-SERINE DEHYDRATASE"/>
    <property type="match status" value="1"/>
</dbReference>
<feature type="domain" description="Tryptophan synthase beta chain-like PALP" evidence="5">
    <location>
        <begin position="97"/>
        <end position="398"/>
    </location>
</feature>
<dbReference type="InterPro" id="IPR050147">
    <property type="entry name" value="Ser/Thr_Dehydratase"/>
</dbReference>
<comment type="cofactor">
    <cofactor evidence="1 4">
        <name>pyridoxal 5'-phosphate</name>
        <dbReference type="ChEBI" id="CHEBI:597326"/>
    </cofactor>
</comment>
<dbReference type="InterPro" id="IPR001926">
    <property type="entry name" value="TrpB-like_PALP"/>
</dbReference>
<evidence type="ECO:0000313" key="6">
    <source>
        <dbReference type="EMBL" id="SFK32668.1"/>
    </source>
</evidence>
<dbReference type="HAMAP" id="MF_01030">
    <property type="entry name" value="D_Ser_dehydrat"/>
    <property type="match status" value="1"/>
</dbReference>
<accession>A0A1I3YLB9</accession>
<dbReference type="AlphaFoldDB" id="A0A1I3YLB9"/>
<gene>
    <name evidence="4" type="primary">dsdA</name>
    <name evidence="6" type="ORF">SAMN04488569_102327</name>
</gene>
<dbReference type="Pfam" id="PF00291">
    <property type="entry name" value="PALP"/>
    <property type="match status" value="1"/>
</dbReference>
<comment type="catalytic activity">
    <reaction evidence="4">
        <text>D-serine = pyruvate + NH4(+)</text>
        <dbReference type="Rhea" id="RHEA:13977"/>
        <dbReference type="ChEBI" id="CHEBI:15361"/>
        <dbReference type="ChEBI" id="CHEBI:28938"/>
        <dbReference type="ChEBI" id="CHEBI:35247"/>
        <dbReference type="EC" id="4.3.1.18"/>
    </reaction>
</comment>
<dbReference type="GO" id="GO:0008721">
    <property type="term" value="F:D-serine ammonia-lyase activity"/>
    <property type="evidence" value="ECO:0007669"/>
    <property type="project" value="UniProtKB-EC"/>
</dbReference>
<evidence type="ECO:0000256" key="1">
    <source>
        <dbReference type="ARBA" id="ARBA00001933"/>
    </source>
</evidence>
<dbReference type="Gene3D" id="3.40.50.1100">
    <property type="match status" value="2"/>
</dbReference>
<comment type="similarity">
    <text evidence="4">Belongs to the serine/threonine dehydratase family. DsdA subfamily.</text>
</comment>
<keyword evidence="7" id="KW-1185">Reference proteome</keyword>
<dbReference type="NCBIfam" id="NF002823">
    <property type="entry name" value="PRK02991.1"/>
    <property type="match status" value="1"/>
</dbReference>
<dbReference type="EMBL" id="FOSJ01000023">
    <property type="protein sequence ID" value="SFK32668.1"/>
    <property type="molecule type" value="Genomic_DNA"/>
</dbReference>
<evidence type="ECO:0000259" key="5">
    <source>
        <dbReference type="Pfam" id="PF00291"/>
    </source>
</evidence>
<organism evidence="6 7">
    <name type="scientific">Marinilactibacillus piezotolerans</name>
    <dbReference type="NCBI Taxonomy" id="258723"/>
    <lineage>
        <taxon>Bacteria</taxon>
        <taxon>Bacillati</taxon>
        <taxon>Bacillota</taxon>
        <taxon>Bacilli</taxon>
        <taxon>Lactobacillales</taxon>
        <taxon>Carnobacteriaceae</taxon>
        <taxon>Marinilactibacillus</taxon>
    </lineage>
</organism>
<keyword evidence="2 4" id="KW-0663">Pyridoxal phosphate</keyword>
<dbReference type="GO" id="GO:0016836">
    <property type="term" value="F:hydro-lyase activity"/>
    <property type="evidence" value="ECO:0007669"/>
    <property type="project" value="UniProtKB-UniRule"/>
</dbReference>
<dbReference type="PANTHER" id="PTHR48078">
    <property type="entry name" value="THREONINE DEHYDRATASE, MITOCHONDRIAL-RELATED"/>
    <property type="match status" value="1"/>
</dbReference>
<dbReference type="RefSeq" id="WP_091897602.1">
    <property type="nucleotide sequence ID" value="NZ_FOSJ01000023.1"/>
</dbReference>
<name>A0A1I3YLB9_9LACT</name>
<dbReference type="STRING" id="258723.GCA_900169305_01459"/>
<dbReference type="InterPro" id="IPR011780">
    <property type="entry name" value="D_Ser_am_lyase"/>
</dbReference>
<dbReference type="GO" id="GO:0036088">
    <property type="term" value="P:D-serine catabolic process"/>
    <property type="evidence" value="ECO:0007669"/>
    <property type="project" value="TreeGrafter"/>
</dbReference>
<dbReference type="OrthoDB" id="9780546at2"/>
<evidence type="ECO:0000256" key="2">
    <source>
        <dbReference type="ARBA" id="ARBA00022898"/>
    </source>
</evidence>
<dbReference type="Proteomes" id="UP000199589">
    <property type="component" value="Unassembled WGS sequence"/>
</dbReference>
<evidence type="ECO:0000313" key="7">
    <source>
        <dbReference type="Proteomes" id="UP000199589"/>
    </source>
</evidence>
<evidence type="ECO:0000256" key="4">
    <source>
        <dbReference type="HAMAP-Rule" id="MF_01030"/>
    </source>
</evidence>
<reference evidence="7" key="1">
    <citation type="submission" date="2016-10" db="EMBL/GenBank/DDBJ databases">
        <authorList>
            <person name="Varghese N."/>
            <person name="Submissions S."/>
        </authorList>
    </citation>
    <scope>NUCLEOTIDE SEQUENCE [LARGE SCALE GENOMIC DNA]</scope>
    <source>
        <strain evidence="7">DSM 16108</strain>
    </source>
</reference>